<organism evidence="6 8">
    <name type="scientific">Ustilago bromivora</name>
    <dbReference type="NCBI Taxonomy" id="307758"/>
    <lineage>
        <taxon>Eukaryota</taxon>
        <taxon>Fungi</taxon>
        <taxon>Dikarya</taxon>
        <taxon>Basidiomycota</taxon>
        <taxon>Ustilaginomycotina</taxon>
        <taxon>Ustilaginomycetes</taxon>
        <taxon>Ustilaginales</taxon>
        <taxon>Ustilaginaceae</taxon>
        <taxon>Ustilago</taxon>
    </lineage>
</organism>
<feature type="compositionally biased region" description="Basic and acidic residues" evidence="4">
    <location>
        <begin position="55"/>
        <end position="68"/>
    </location>
</feature>
<feature type="compositionally biased region" description="Basic and acidic residues" evidence="4">
    <location>
        <begin position="135"/>
        <end position="145"/>
    </location>
</feature>
<feature type="region of interest" description="Disordered" evidence="4">
    <location>
        <begin position="436"/>
        <end position="489"/>
    </location>
</feature>
<dbReference type="GO" id="GO:0005634">
    <property type="term" value="C:nucleus"/>
    <property type="evidence" value="ECO:0007669"/>
    <property type="project" value="UniProtKB-SubCell"/>
</dbReference>
<dbReference type="EMBL" id="ULHB01000006">
    <property type="protein sequence ID" value="SYW75334.1"/>
    <property type="molecule type" value="Genomic_DNA"/>
</dbReference>
<feature type="compositionally biased region" description="Low complexity" evidence="4">
    <location>
        <begin position="11"/>
        <end position="23"/>
    </location>
</feature>
<feature type="compositionally biased region" description="Low complexity" evidence="4">
    <location>
        <begin position="188"/>
        <end position="199"/>
    </location>
</feature>
<reference evidence="6" key="2">
    <citation type="submission" date="2016-04" db="EMBL/GenBank/DDBJ databases">
        <authorList>
            <person name="Evans L.H."/>
            <person name="Alamgir A."/>
            <person name="Owens N."/>
            <person name="Weber N.D."/>
            <person name="Virtaneva K."/>
            <person name="Barbian K."/>
            <person name="Babar A."/>
            <person name="Rosenke K."/>
        </authorList>
    </citation>
    <scope>NUCLEOTIDE SEQUENCE</scope>
    <source>
        <strain evidence="6">UB2112</strain>
    </source>
</reference>
<feature type="region of interest" description="Disordered" evidence="4">
    <location>
        <begin position="135"/>
        <end position="382"/>
    </location>
</feature>
<feature type="compositionally biased region" description="Basic and acidic residues" evidence="4">
    <location>
        <begin position="212"/>
        <end position="222"/>
    </location>
</feature>
<feature type="compositionally biased region" description="Acidic residues" evidence="4">
    <location>
        <begin position="332"/>
        <end position="343"/>
    </location>
</feature>
<feature type="compositionally biased region" description="Low complexity" evidence="4">
    <location>
        <begin position="305"/>
        <end position="318"/>
    </location>
</feature>
<dbReference type="AlphaFoldDB" id="A0A1K0HCK4"/>
<dbReference type="InterPro" id="IPR012916">
    <property type="entry name" value="RED_N"/>
</dbReference>
<evidence type="ECO:0000256" key="1">
    <source>
        <dbReference type="ARBA" id="ARBA00004123"/>
    </source>
</evidence>
<feature type="compositionally biased region" description="Basic residues" evidence="4">
    <location>
        <begin position="479"/>
        <end position="489"/>
    </location>
</feature>
<feature type="coiled-coil region" evidence="3">
    <location>
        <begin position="77"/>
        <end position="104"/>
    </location>
</feature>
<protein>
    <recommendedName>
        <fullName evidence="5">RED-like N-terminal domain-containing protein</fullName>
    </recommendedName>
</protein>
<feature type="compositionally biased region" description="Basic residues" evidence="4">
    <location>
        <begin position="226"/>
        <end position="238"/>
    </location>
</feature>
<proteinExistence type="predicted"/>
<evidence type="ECO:0000256" key="4">
    <source>
        <dbReference type="SAM" id="MobiDB-lite"/>
    </source>
</evidence>
<accession>A0A1K0HCK4</accession>
<keyword evidence="2" id="KW-0539">Nucleus</keyword>
<gene>
    <name evidence="7" type="ORF">UBRO2_00569</name>
    <name evidence="6" type="ORF">UBRO_04273</name>
</gene>
<reference evidence="7" key="3">
    <citation type="submission" date="2018-08" db="EMBL/GenBank/DDBJ databases">
        <authorList>
            <person name="Guldener U."/>
        </authorList>
    </citation>
    <scope>NUCLEOTIDE SEQUENCE</scope>
    <source>
        <strain evidence="7">UB2</strain>
    </source>
</reference>
<dbReference type="Proteomes" id="UP000658997">
    <property type="component" value="Unassembled WGS sequence"/>
</dbReference>
<dbReference type="Proteomes" id="UP000179920">
    <property type="component" value="Chromosome VI"/>
</dbReference>
<feature type="region of interest" description="Disordered" evidence="4">
    <location>
        <begin position="1"/>
        <end position="68"/>
    </location>
</feature>
<sequence length="489" mass="52698">MDQEAFRKLVSSSSTIAAPSTSSNRSFGKTHRRAPAASTSATKQTNLKPHKLKSKSKEDGYVDREAARRPGTLAAEFEEVEALHQDFEARIAAAETEVERQRLRDQISSVGGDAKYPVLVKGLDWGLLAQNKAKLEKEGGGKGEEGEGEGDLESAYQEAKGERDEAGAKRSREEIVEAIKRRREVKTAAAGDAKASGSGFRPIGFKPIGASADKKHEEDSEYKWVNGKRMRKKKRKHTSSTDEQARPLPPAEDPMQASSNVSAAHQPAKALAKKEEEQQPTPQRPTAPTVETEAERSNLASEIPSSPVRRTSPVSSTSIDATAELKQPPPAPEEDESEDEDIFADVGGWDGILETKEEAENQDSDEEGRYSSPSSPTPHVFISDKVGSIGVATAFDCGEGSLATTGIDAGDQLGSLSGITGPSSFCSAVLEAPIPAGSGFAPMSALQPEQPPKTAVVEESTITKPKKSKWDDLDDDKDRKRKKKKSKHR</sequence>
<reference evidence="8" key="1">
    <citation type="submission" date="2016-04" db="EMBL/GenBank/DDBJ databases">
        <authorList>
            <person name="Guldener U."/>
            <person name="Guldener U."/>
        </authorList>
    </citation>
    <scope>NUCLEOTIDE SEQUENCE [LARGE SCALE GENOMIC DNA]</scope>
    <source>
        <strain evidence="8">UB2112</strain>
    </source>
</reference>
<keyword evidence="3" id="KW-0175">Coiled coil</keyword>
<evidence type="ECO:0000313" key="6">
    <source>
        <dbReference type="EMBL" id="SAM82010.1"/>
    </source>
</evidence>
<feature type="compositionally biased region" description="Low complexity" evidence="4">
    <location>
        <begin position="279"/>
        <end position="289"/>
    </location>
</feature>
<comment type="subcellular location">
    <subcellularLocation>
        <location evidence="1">Nucleus</location>
    </subcellularLocation>
</comment>
<feature type="domain" description="RED-like N-terminal" evidence="5">
    <location>
        <begin position="50"/>
        <end position="167"/>
    </location>
</feature>
<dbReference type="PANTHER" id="PTHR12765">
    <property type="entry name" value="RED PROTEIN IK FACTOR CYTOKINE IK"/>
    <property type="match status" value="1"/>
</dbReference>
<keyword evidence="9" id="KW-1185">Reference proteome</keyword>
<feature type="compositionally biased region" description="Polar residues" evidence="4">
    <location>
        <begin position="37"/>
        <end position="47"/>
    </location>
</feature>
<evidence type="ECO:0000259" key="5">
    <source>
        <dbReference type="Pfam" id="PF07808"/>
    </source>
</evidence>
<evidence type="ECO:0000313" key="8">
    <source>
        <dbReference type="Proteomes" id="UP000179920"/>
    </source>
</evidence>
<evidence type="ECO:0000313" key="7">
    <source>
        <dbReference type="EMBL" id="SYW75334.1"/>
    </source>
</evidence>
<evidence type="ECO:0000256" key="2">
    <source>
        <dbReference type="ARBA" id="ARBA00023242"/>
    </source>
</evidence>
<dbReference type="OrthoDB" id="3366823at2759"/>
<dbReference type="InterPro" id="IPR039896">
    <property type="entry name" value="Red-like"/>
</dbReference>
<feature type="compositionally biased region" description="Basic and acidic residues" evidence="4">
    <location>
        <begin position="159"/>
        <end position="179"/>
    </location>
</feature>
<dbReference type="Pfam" id="PF07808">
    <property type="entry name" value="RED_N"/>
    <property type="match status" value="1"/>
</dbReference>
<name>A0A1K0HCK4_9BASI</name>
<dbReference type="EMBL" id="LT558122">
    <property type="protein sequence ID" value="SAM82010.1"/>
    <property type="molecule type" value="Genomic_DNA"/>
</dbReference>
<evidence type="ECO:0000313" key="9">
    <source>
        <dbReference type="Proteomes" id="UP000658997"/>
    </source>
</evidence>
<evidence type="ECO:0000256" key="3">
    <source>
        <dbReference type="SAM" id="Coils"/>
    </source>
</evidence>